<feature type="compositionally biased region" description="Polar residues" evidence="2">
    <location>
        <begin position="82"/>
        <end position="106"/>
    </location>
</feature>
<feature type="compositionally biased region" description="Basic and acidic residues" evidence="2">
    <location>
        <begin position="310"/>
        <end position="333"/>
    </location>
</feature>
<feature type="compositionally biased region" description="Acidic residues" evidence="2">
    <location>
        <begin position="14"/>
        <end position="26"/>
    </location>
</feature>
<feature type="compositionally biased region" description="Acidic residues" evidence="2">
    <location>
        <begin position="669"/>
        <end position="680"/>
    </location>
</feature>
<reference evidence="3" key="1">
    <citation type="submission" date="2021-01" db="EMBL/GenBank/DDBJ databases">
        <authorList>
            <person name="Zahm M."/>
            <person name="Roques C."/>
            <person name="Cabau C."/>
            <person name="Klopp C."/>
            <person name="Donnadieu C."/>
            <person name="Jouanno E."/>
            <person name="Lampietro C."/>
            <person name="Louis A."/>
            <person name="Herpin A."/>
            <person name="Echchiki A."/>
            <person name="Berthelot C."/>
            <person name="Parey E."/>
            <person name="Roest-Crollius H."/>
            <person name="Braasch I."/>
            <person name="Postlethwait J."/>
            <person name="Bobe J."/>
            <person name="Montfort J."/>
            <person name="Bouchez O."/>
            <person name="Begum T."/>
            <person name="Mejri S."/>
            <person name="Adams A."/>
            <person name="Chen W.-J."/>
            <person name="Guiguen Y."/>
        </authorList>
    </citation>
    <scope>NUCLEOTIDE SEQUENCE</scope>
    <source>
        <strain evidence="3">YG-15Mar2019-1</strain>
        <tissue evidence="3">Brain</tissue>
    </source>
</reference>
<feature type="coiled-coil region" evidence="1">
    <location>
        <begin position="1350"/>
        <end position="1377"/>
    </location>
</feature>
<name>A0A9D3T9A2_MEGAT</name>
<accession>A0A9D3T9A2</accession>
<evidence type="ECO:0000256" key="2">
    <source>
        <dbReference type="SAM" id="MobiDB-lite"/>
    </source>
</evidence>
<feature type="region of interest" description="Disordered" evidence="2">
    <location>
        <begin position="1"/>
        <end position="41"/>
    </location>
</feature>
<feature type="compositionally biased region" description="Basic and acidic residues" evidence="2">
    <location>
        <begin position="67"/>
        <end position="78"/>
    </location>
</feature>
<feature type="region of interest" description="Disordered" evidence="2">
    <location>
        <begin position="60"/>
        <end position="159"/>
    </location>
</feature>
<feature type="region of interest" description="Disordered" evidence="2">
    <location>
        <begin position="209"/>
        <end position="260"/>
    </location>
</feature>
<protein>
    <submittedName>
        <fullName evidence="3">Uncharacterized protein</fullName>
    </submittedName>
</protein>
<feature type="compositionally biased region" description="Polar residues" evidence="2">
    <location>
        <begin position="522"/>
        <end position="547"/>
    </location>
</feature>
<feature type="region of interest" description="Disordered" evidence="2">
    <location>
        <begin position="637"/>
        <end position="691"/>
    </location>
</feature>
<feature type="compositionally biased region" description="Low complexity" evidence="2">
    <location>
        <begin position="1424"/>
        <end position="1442"/>
    </location>
</feature>
<organism evidence="3 4">
    <name type="scientific">Megalops atlanticus</name>
    <name type="common">Tarpon</name>
    <name type="synonym">Clupea gigantea</name>
    <dbReference type="NCBI Taxonomy" id="7932"/>
    <lineage>
        <taxon>Eukaryota</taxon>
        <taxon>Metazoa</taxon>
        <taxon>Chordata</taxon>
        <taxon>Craniata</taxon>
        <taxon>Vertebrata</taxon>
        <taxon>Euteleostomi</taxon>
        <taxon>Actinopterygii</taxon>
        <taxon>Neopterygii</taxon>
        <taxon>Teleostei</taxon>
        <taxon>Elopiformes</taxon>
        <taxon>Megalopidae</taxon>
        <taxon>Megalops</taxon>
    </lineage>
</organism>
<feature type="region of interest" description="Disordered" evidence="2">
    <location>
        <begin position="464"/>
        <end position="557"/>
    </location>
</feature>
<dbReference type="Proteomes" id="UP001046870">
    <property type="component" value="Chromosome 4"/>
</dbReference>
<keyword evidence="1" id="KW-0175">Coiled coil</keyword>
<dbReference type="PANTHER" id="PTHR23159:SF31">
    <property type="entry name" value="CENTROSOME-ASSOCIATED PROTEIN CEP250 ISOFORM X1"/>
    <property type="match status" value="1"/>
</dbReference>
<feature type="region of interest" description="Disordered" evidence="2">
    <location>
        <begin position="380"/>
        <end position="400"/>
    </location>
</feature>
<feature type="compositionally biased region" description="Basic and acidic residues" evidence="2">
    <location>
        <begin position="107"/>
        <end position="126"/>
    </location>
</feature>
<gene>
    <name evidence="3" type="ORF">MATL_G00060520</name>
</gene>
<proteinExistence type="predicted"/>
<comment type="caution">
    <text evidence="3">The sequence shown here is derived from an EMBL/GenBank/DDBJ whole genome shotgun (WGS) entry which is preliminary data.</text>
</comment>
<dbReference type="OrthoDB" id="6158625at2759"/>
<feature type="compositionally biased region" description="Basic and acidic residues" evidence="2">
    <location>
        <begin position="1397"/>
        <end position="1418"/>
    </location>
</feature>
<feature type="coiled-coil region" evidence="1">
    <location>
        <begin position="733"/>
        <end position="1247"/>
    </location>
</feature>
<feature type="compositionally biased region" description="Polar residues" evidence="2">
    <location>
        <begin position="293"/>
        <end position="306"/>
    </location>
</feature>
<dbReference type="PANTHER" id="PTHR23159">
    <property type="entry name" value="CENTROSOMAL PROTEIN 2"/>
    <property type="match status" value="1"/>
</dbReference>
<evidence type="ECO:0000313" key="4">
    <source>
        <dbReference type="Proteomes" id="UP001046870"/>
    </source>
</evidence>
<feature type="compositionally biased region" description="Low complexity" evidence="2">
    <location>
        <begin position="637"/>
        <end position="647"/>
    </location>
</feature>
<sequence length="1519" mass="169287">MSDSNQDEAAGNGEDTDELLCSDLDEEGRVSGTTAAQPPKDHCDLLLDAIDAQLSLLQAQSNAARARRNDGSYERTDHASTAPLSLSQSASKDTGLGSTIPANDTLTSHHDTVHSESQDLSSEKRSGNGGTSSGHEEDRTSTERAVTGEDEEGAASRQEQCRWRLERLLGPAEAGLESPLPHTADSVCTEDFAARFREEMVDPLVRVGHAEEESGSRTSGGELQLGPEGGSHSSEGAGGRDTAEGQGTKAQKDSGTDHGFVSEKMVVGGEGLEGLEGCHLGYHHAPYHNRNNLQSPGVFSSRAGQCQSAGRRDAQGGRDRGVRVADSGGERGSARGGASLHLHAQSRLGGSFCSQAMPAGGNTQLSGATDLDQMEVSRVQSSQWCEKPSVHPDPILNEGGRDGMTDATRKHGLDVPAERGNGSGIRMLTRSLSCPAVTPEARDGLRMTLDTDSMFIPSPTAVQLSHSPLKGTENSHFPLPSAAKSRAGQRRSCKDGGMSKHGQLWTHSTPLDCRSGDPSDAMNRTTPGPPNSSSNGVLTVSQSSGNTVEAEDDTRPTVHTTIRHLAGVPVKSFDSVTIDSDLDSVRTDRVRKHFQEAIRCRSAVRSARGVHLDDLTSDQSDLDTPVLEPRSNLSIRVSRGNVSSGGRSLRKPRHTRREAPDTVVGYACSDDEETDEVEEEEKGRASQRLLPGLDPRGLVQWNSAPRRRQSGWGRGAHLRTLTSGWLGEMDSDRMLLEEALSSLKQDCLKEEERLIQKRAQLCDTKLSLTALLQQKKHAMQELECVREAVDRAEREGQDLEASLRDSRAQADNTRSQLRMLQSQRDSCLKEMRHLEEELTVLRRHKAVLQERTGTEAERRQYGSSLSVLEREELDRQLDSAKAELFAEQRRARHRLDSLQESLEETQQELDQRMEEVRILKERCTGLEKQLTDAQRQREELEQRRKEEVEALEARVQELQGKAEEQGGRAGSLEHILAQKELQLLAAQEEKTAMQAERERLEVELHSLKEEHSAKLTETREQAQRDKELELQQLRSELSVAGEQEIQQIQRQAEKEKQEALRHQALSHTRHLDTLQTAMQLKEEELRTLKEALDQQEESMRKQALELQAEAQELAHQAVERELRRWEAEKEEELRGQREVLEEQSRQALDRVREEAEREKRNALALQNKVVELQTRLQELESEGRLQQREQAAALTAVRRALREDQQAELQRLRRHMEQEGQREVSRLQQALQQAEEETRALEAALAERGRSQEAGLAERTVQTLRAVREQLYTLVSHLQQEVDSQRHATQQLARDKERELRIQREQLALEREQALDSLKERLIQDHIEELSNLQRAQLRESSGGEAGGVAASLRRQLRDKDNELREVQRSMGRWKEQTAARLARKFEEELTAELERRAPKARMDQQRKLQRLESEVRRLTPGYSDSGGVRSVSSPSLLSVDPPATPGPPDLATFKLLRHLQSRVRQLRAENSVPTFSPMHLSTHVGTAGELAGSYLETIAPSPESCQGRGRSHIRTAHS</sequence>
<evidence type="ECO:0000313" key="3">
    <source>
        <dbReference type="EMBL" id="KAG7480839.1"/>
    </source>
</evidence>
<evidence type="ECO:0000256" key="1">
    <source>
        <dbReference type="SAM" id="Coils"/>
    </source>
</evidence>
<dbReference type="EMBL" id="JAFDVH010000004">
    <property type="protein sequence ID" value="KAG7480839.1"/>
    <property type="molecule type" value="Genomic_DNA"/>
</dbReference>
<feature type="region of interest" description="Disordered" evidence="2">
    <location>
        <begin position="1397"/>
        <end position="1446"/>
    </location>
</feature>
<keyword evidence="4" id="KW-1185">Reference proteome</keyword>
<feature type="region of interest" description="Disordered" evidence="2">
    <location>
        <begin position="293"/>
        <end position="337"/>
    </location>
</feature>